<reference evidence="1" key="1">
    <citation type="submission" date="2023-07" db="EMBL/GenBank/DDBJ databases">
        <authorList>
            <person name="Stuckert A."/>
        </authorList>
    </citation>
    <scope>NUCLEOTIDE SEQUENCE</scope>
</reference>
<accession>A0ABN9L2P5</accession>
<feature type="non-terminal residue" evidence="1">
    <location>
        <position position="1"/>
    </location>
</feature>
<keyword evidence="2" id="KW-1185">Reference proteome</keyword>
<dbReference type="Proteomes" id="UP001176940">
    <property type="component" value="Unassembled WGS sequence"/>
</dbReference>
<name>A0ABN9L2P5_9NEOB</name>
<organism evidence="1 2">
    <name type="scientific">Ranitomeya imitator</name>
    <name type="common">mimic poison frog</name>
    <dbReference type="NCBI Taxonomy" id="111125"/>
    <lineage>
        <taxon>Eukaryota</taxon>
        <taxon>Metazoa</taxon>
        <taxon>Chordata</taxon>
        <taxon>Craniata</taxon>
        <taxon>Vertebrata</taxon>
        <taxon>Euteleostomi</taxon>
        <taxon>Amphibia</taxon>
        <taxon>Batrachia</taxon>
        <taxon>Anura</taxon>
        <taxon>Neobatrachia</taxon>
        <taxon>Hyloidea</taxon>
        <taxon>Dendrobatidae</taxon>
        <taxon>Dendrobatinae</taxon>
        <taxon>Ranitomeya</taxon>
    </lineage>
</organism>
<dbReference type="EMBL" id="CAUEEQ010005358">
    <property type="protein sequence ID" value="CAJ0928684.1"/>
    <property type="molecule type" value="Genomic_DNA"/>
</dbReference>
<evidence type="ECO:0000313" key="2">
    <source>
        <dbReference type="Proteomes" id="UP001176940"/>
    </source>
</evidence>
<proteinExistence type="predicted"/>
<sequence length="520" mass="55607">ISSDLSQLGQTIISSDIHPEQDTRSLPSVHRLSVQLSAPSPCSAPAVLTCSVRERVRTVRRSVPETAVWTVRRSVPEAAVWTVRRSLLEAAVWTVRGSVPEAAVWDGPEVGAGGCGENGPEVGAEGCGVDGPEVGAGGCGEDGPEAALRVVASHHSEGATIQVGLQVLQGPDYDQALLLDGGVGHFPRQKFPAQVQHKVLLVLRVNLAKHSTEAKLAGIGLHQEWSTAVDCFQHRGVAQCCFQCLEGPLTAVGPVDDGAPAYPVPQVVDLTHAHLTLSGFDSQFILVNFPEHLLEMLQLFIPGGTKDGNVIQVRHLVLLQSLKQVVHHPLESGMGILHAEGHDRGLIESKGCDKGGLLLHLGAQGNLPVSLTQIHYCQESARAGALVSERCWAPGSGGYHSLPDHLQYILSLGLMLSLGILPVLLNQLQTSIMVVSGELFQGRQQLTMLVGRAKYPSSSGSLDSVKSQDILPKLLWIIQMLSSKLQTGPDKYWLKQWDTSGTAGSESMVAYLSPIVEVYL</sequence>
<comment type="caution">
    <text evidence="1">The sequence shown here is derived from an EMBL/GenBank/DDBJ whole genome shotgun (WGS) entry which is preliminary data.</text>
</comment>
<gene>
    <name evidence="1" type="ORF">RIMI_LOCUS3537369</name>
</gene>
<feature type="non-terminal residue" evidence="1">
    <location>
        <position position="520"/>
    </location>
</feature>
<protein>
    <submittedName>
        <fullName evidence="1">Uncharacterized protein</fullName>
    </submittedName>
</protein>
<evidence type="ECO:0000313" key="1">
    <source>
        <dbReference type="EMBL" id="CAJ0928684.1"/>
    </source>
</evidence>